<dbReference type="PANTHER" id="PTHR46732">
    <property type="entry name" value="ATP-DEPENDENT PROTEASE LA (LON) DOMAIN PROTEIN"/>
    <property type="match status" value="1"/>
</dbReference>
<feature type="domain" description="Lon N-terminal" evidence="2">
    <location>
        <begin position="3"/>
        <end position="195"/>
    </location>
</feature>
<dbReference type="Proteomes" id="UP000237983">
    <property type="component" value="Unassembled WGS sequence"/>
</dbReference>
<dbReference type="InterPro" id="IPR003111">
    <property type="entry name" value="Lon_prtase_N"/>
</dbReference>
<evidence type="ECO:0000313" key="3">
    <source>
        <dbReference type="EMBL" id="PRY69400.1"/>
    </source>
</evidence>
<dbReference type="Pfam" id="PF02190">
    <property type="entry name" value="LON_substr_bdg"/>
    <property type="match status" value="1"/>
</dbReference>
<dbReference type="AlphaFoldDB" id="A0A2T0VGS7"/>
<dbReference type="PANTHER" id="PTHR46732:SF8">
    <property type="entry name" value="ATP-DEPENDENT PROTEASE LA (LON) DOMAIN PROTEIN"/>
    <property type="match status" value="1"/>
</dbReference>
<comment type="caution">
    <text evidence="3">The sequence shown here is derived from an EMBL/GenBank/DDBJ whole genome shotgun (WGS) entry which is preliminary data.</text>
</comment>
<evidence type="ECO:0000313" key="4">
    <source>
        <dbReference type="Proteomes" id="UP000237983"/>
    </source>
</evidence>
<organism evidence="3 4">
    <name type="scientific">Glaciihabitans tibetensis</name>
    <dbReference type="NCBI Taxonomy" id="1266600"/>
    <lineage>
        <taxon>Bacteria</taxon>
        <taxon>Bacillati</taxon>
        <taxon>Actinomycetota</taxon>
        <taxon>Actinomycetes</taxon>
        <taxon>Micrococcales</taxon>
        <taxon>Microbacteriaceae</taxon>
        <taxon>Glaciihabitans</taxon>
    </lineage>
</organism>
<name>A0A2T0VGS7_9MICO</name>
<dbReference type="Gene3D" id="2.30.130.40">
    <property type="entry name" value="LON domain-like"/>
    <property type="match status" value="1"/>
</dbReference>
<dbReference type="InterPro" id="IPR046336">
    <property type="entry name" value="Lon_prtase_N_sf"/>
</dbReference>
<dbReference type="EMBL" id="PVTL01000002">
    <property type="protein sequence ID" value="PRY69400.1"/>
    <property type="molecule type" value="Genomic_DNA"/>
</dbReference>
<gene>
    <name evidence="3" type="ORF">B0I08_10272</name>
</gene>
<feature type="region of interest" description="Disordered" evidence="1">
    <location>
        <begin position="201"/>
        <end position="253"/>
    </location>
</feature>
<protein>
    <recommendedName>
        <fullName evidence="2">Lon N-terminal domain-containing protein</fullName>
    </recommendedName>
</protein>
<feature type="compositionally biased region" description="Gly residues" evidence="1">
    <location>
        <begin position="213"/>
        <end position="243"/>
    </location>
</feature>
<sequence>MTDMAMFPLGSVLFPYMPLPLRVFEERYLVMLSELLPADSAEFGVVLIERGQEVGGGEQRFGYGTVAQILQLEAADGFVALLAQGDRRIEITQWLDEAPYPRAKVREIENLTWDASLEPLRATAEHTVRRALAVASEFADQQWAANVELSDDPAAAIWQLAAIAPLGPLDQVALLHSTSAFELLTRVIALTEAAEADFSAGFSDDWADDDDIGGGASGGGGGSGDGGGGGGSGGGEGGNGGGDNRGDSGSDGR</sequence>
<dbReference type="SMART" id="SM00464">
    <property type="entry name" value="LON"/>
    <property type="match status" value="1"/>
</dbReference>
<dbReference type="RefSeq" id="WP_181243213.1">
    <property type="nucleotide sequence ID" value="NZ_PVTL01000002.1"/>
</dbReference>
<accession>A0A2T0VGS7</accession>
<feature type="compositionally biased region" description="Basic and acidic residues" evidence="1">
    <location>
        <begin position="244"/>
        <end position="253"/>
    </location>
</feature>
<evidence type="ECO:0000259" key="2">
    <source>
        <dbReference type="PROSITE" id="PS51787"/>
    </source>
</evidence>
<dbReference type="SUPFAM" id="SSF88697">
    <property type="entry name" value="PUA domain-like"/>
    <property type="match status" value="1"/>
</dbReference>
<dbReference type="InterPro" id="IPR015947">
    <property type="entry name" value="PUA-like_sf"/>
</dbReference>
<keyword evidence="4" id="KW-1185">Reference proteome</keyword>
<reference evidence="3 4" key="1">
    <citation type="submission" date="2018-03" db="EMBL/GenBank/DDBJ databases">
        <title>Genomic Encyclopedia of Type Strains, Phase III (KMG-III): the genomes of soil and plant-associated and newly described type strains.</title>
        <authorList>
            <person name="Whitman W."/>
        </authorList>
    </citation>
    <scope>NUCLEOTIDE SEQUENCE [LARGE SCALE GENOMIC DNA]</scope>
    <source>
        <strain evidence="3 4">CGMCC 1.12484</strain>
    </source>
</reference>
<dbReference type="PROSITE" id="PS51787">
    <property type="entry name" value="LON_N"/>
    <property type="match status" value="1"/>
</dbReference>
<proteinExistence type="predicted"/>
<evidence type="ECO:0000256" key="1">
    <source>
        <dbReference type="SAM" id="MobiDB-lite"/>
    </source>
</evidence>